<feature type="region of interest" description="Disordered" evidence="1">
    <location>
        <begin position="31"/>
        <end position="57"/>
    </location>
</feature>
<evidence type="ECO:0000313" key="3">
    <source>
        <dbReference type="Proteomes" id="UP000269019"/>
    </source>
</evidence>
<dbReference type="AlphaFoldDB" id="A0A3G6J703"/>
<protein>
    <submittedName>
        <fullName evidence="2">Uncharacterized protein</fullName>
    </submittedName>
</protein>
<dbReference type="Proteomes" id="UP000269019">
    <property type="component" value="Chromosome"/>
</dbReference>
<evidence type="ECO:0000256" key="1">
    <source>
        <dbReference type="SAM" id="MobiDB-lite"/>
    </source>
</evidence>
<gene>
    <name evidence="2" type="ORF">CCHOA_06820</name>
</gene>
<sequence length="57" mass="6406">MVMLFRAHASHIAVATPVRPAQLEKVEEIQRSVEQTKHQQRPDCAVPQPADAVEYPT</sequence>
<dbReference type="KEGG" id="ccho:CCHOA_06820"/>
<dbReference type="EMBL" id="CP033896">
    <property type="protein sequence ID" value="AZA13756.1"/>
    <property type="molecule type" value="Genomic_DNA"/>
</dbReference>
<keyword evidence="3" id="KW-1185">Reference proteome</keyword>
<proteinExistence type="predicted"/>
<accession>A0A3G6J703</accession>
<reference evidence="2 3" key="1">
    <citation type="submission" date="2018-11" db="EMBL/GenBank/DDBJ databases">
        <authorList>
            <person name="Kleinhagauer T."/>
            <person name="Glaeser S.P."/>
            <person name="Spergser J."/>
            <person name="Ruckert C."/>
            <person name="Kaempfer P."/>
            <person name="Busse H.-J."/>
        </authorList>
    </citation>
    <scope>NUCLEOTIDE SEQUENCE [LARGE SCALE GENOMIC DNA]</scope>
    <source>
        <strain evidence="2 3">200CH</strain>
    </source>
</reference>
<organism evidence="2 3">
    <name type="scientific">Corynebacterium choanae</name>
    <dbReference type="NCBI Taxonomy" id="1862358"/>
    <lineage>
        <taxon>Bacteria</taxon>
        <taxon>Bacillati</taxon>
        <taxon>Actinomycetota</taxon>
        <taxon>Actinomycetes</taxon>
        <taxon>Mycobacteriales</taxon>
        <taxon>Corynebacteriaceae</taxon>
        <taxon>Corynebacterium</taxon>
    </lineage>
</organism>
<name>A0A3G6J703_9CORY</name>
<evidence type="ECO:0000313" key="2">
    <source>
        <dbReference type="EMBL" id="AZA13756.1"/>
    </source>
</evidence>
<feature type="compositionally biased region" description="Basic and acidic residues" evidence="1">
    <location>
        <begin position="31"/>
        <end position="41"/>
    </location>
</feature>